<dbReference type="InterPro" id="IPR051169">
    <property type="entry name" value="NADH-Q_oxidoreductase"/>
</dbReference>
<sequence>MHSPQPLTRDLVFVGGGHAHALALRMWGMKPLAGARLTLINPGPTAPYSGMLPGHIAGHYTRDDLEIDLVKLARFAGARLIMAPATAIDPQARTITVQGRGEIGYDVASLDVGIHGELPNIKGFSQHGVGAKPLDRYAAQWASFLNRVEGALTPEVVVIGGGIAGVELALAMAHALKAKGAVPKVTVLEASDEIAREAAGADVALRKAMVKHGVKVETGATVVEVAADGVTLSDGRRVASQFTVAAAGGFAHPWLARAPLPLTDQGFVRVDDHLRAEGFDDLFAVGDCADMVGNPRPKAGVFAVRAAPVLAHNLRAALTGKKSKPFKPQEDYLKLISLGGKKALAAKFGRSFAGTGVKAPLWRWKDRIDRKFMRQFDRFPVMKAAVPREVALGQRLEQPLCGGCGSKVGAGTLASALQDVPRVGRADVLTGPGDDAAVLRVGGAIQVMTTDHLRAFIDDAGLMARITAVHALGDIWSMGAAPQAALLSITLPRMAESLQARTMAEILREAGDVLSGSGAEIVGGHSTMGAELTMGLTLTGLLDGAAISNAGARAGDALVLTRPIGSGTVLAADMQARAGGRDVAAMLATMATPQGDAAAVLQDAHAMTDVTGFGLAGHLMAICRASEVAAEIDLDAVPVYAGAEALAAGGHRSTIYQSNADAAPVFGNHSAKAALLHDPQTAGGLLAAVAATEAEALVTQLRALGHEAAVIGRFSGGPASIALKQ</sequence>
<organism evidence="13 14">
    <name type="scientific">Shimia haliotis</name>
    <dbReference type="NCBI Taxonomy" id="1280847"/>
    <lineage>
        <taxon>Bacteria</taxon>
        <taxon>Pseudomonadati</taxon>
        <taxon>Pseudomonadota</taxon>
        <taxon>Alphaproteobacteria</taxon>
        <taxon>Rhodobacterales</taxon>
        <taxon>Roseobacteraceae</taxon>
    </lineage>
</organism>
<evidence type="ECO:0000259" key="12">
    <source>
        <dbReference type="Pfam" id="PF07992"/>
    </source>
</evidence>
<evidence type="ECO:0000259" key="11">
    <source>
        <dbReference type="Pfam" id="PF02769"/>
    </source>
</evidence>
<dbReference type="InterPro" id="IPR023753">
    <property type="entry name" value="FAD/NAD-binding_dom"/>
</dbReference>
<dbReference type="OrthoDB" id="9767928at2"/>
<evidence type="ECO:0000259" key="10">
    <source>
        <dbReference type="Pfam" id="PF00586"/>
    </source>
</evidence>
<proteinExistence type="predicted"/>
<dbReference type="GO" id="GO:0019646">
    <property type="term" value="P:aerobic electron transport chain"/>
    <property type="evidence" value="ECO:0007669"/>
    <property type="project" value="TreeGrafter"/>
</dbReference>
<feature type="domain" description="FAD/NAD(P)-binding" evidence="12">
    <location>
        <begin position="10"/>
        <end position="298"/>
    </location>
</feature>
<dbReference type="Gene3D" id="3.90.650.10">
    <property type="entry name" value="PurM-like C-terminal domain"/>
    <property type="match status" value="1"/>
</dbReference>
<dbReference type="GO" id="GO:0016301">
    <property type="term" value="F:kinase activity"/>
    <property type="evidence" value="ECO:0007669"/>
    <property type="project" value="UniProtKB-KW"/>
</dbReference>
<dbReference type="InterPro" id="IPR036921">
    <property type="entry name" value="PurM-like_N_sf"/>
</dbReference>
<dbReference type="InterPro" id="IPR010918">
    <property type="entry name" value="PurM-like_C_dom"/>
</dbReference>
<keyword evidence="14" id="KW-1185">Reference proteome</keyword>
<dbReference type="InterPro" id="IPR004536">
    <property type="entry name" value="SPS/SelD"/>
</dbReference>
<dbReference type="SUPFAM" id="SSF55326">
    <property type="entry name" value="PurM N-terminal domain-like"/>
    <property type="match status" value="1"/>
</dbReference>
<dbReference type="AlphaFoldDB" id="A0A1I3ZX90"/>
<evidence type="ECO:0000256" key="9">
    <source>
        <dbReference type="ARBA" id="ARBA00023266"/>
    </source>
</evidence>
<evidence type="ECO:0000256" key="7">
    <source>
        <dbReference type="ARBA" id="ARBA00022840"/>
    </source>
</evidence>
<dbReference type="Gene3D" id="3.30.1330.10">
    <property type="entry name" value="PurM-like, N-terminal domain"/>
    <property type="match status" value="1"/>
</dbReference>
<evidence type="ECO:0000256" key="1">
    <source>
        <dbReference type="ARBA" id="ARBA00001974"/>
    </source>
</evidence>
<evidence type="ECO:0000256" key="4">
    <source>
        <dbReference type="ARBA" id="ARBA00022741"/>
    </source>
</evidence>
<dbReference type="SUPFAM" id="SSF51905">
    <property type="entry name" value="FAD/NAD(P)-binding domain"/>
    <property type="match status" value="1"/>
</dbReference>
<dbReference type="NCBIfam" id="TIGR03169">
    <property type="entry name" value="Nterm_to_SelD"/>
    <property type="match status" value="1"/>
</dbReference>
<evidence type="ECO:0000256" key="2">
    <source>
        <dbReference type="ARBA" id="ARBA00022630"/>
    </source>
</evidence>
<dbReference type="InterPro" id="IPR017584">
    <property type="entry name" value="Pyridine_nucleo_diS_OxRdtase_N"/>
</dbReference>
<dbReference type="EMBL" id="FOSZ01000001">
    <property type="protein sequence ID" value="SFK48560.1"/>
    <property type="molecule type" value="Genomic_DNA"/>
</dbReference>
<dbReference type="CDD" id="cd02195">
    <property type="entry name" value="SelD"/>
    <property type="match status" value="1"/>
</dbReference>
<evidence type="ECO:0000313" key="13">
    <source>
        <dbReference type="EMBL" id="SFK48560.1"/>
    </source>
</evidence>
<dbReference type="GO" id="GO:0003955">
    <property type="term" value="F:NAD(P)H dehydrogenase (quinone) activity"/>
    <property type="evidence" value="ECO:0007669"/>
    <property type="project" value="TreeGrafter"/>
</dbReference>
<name>A0A1I3ZX90_9RHOB</name>
<keyword evidence="7" id="KW-0067">ATP-binding</keyword>
<evidence type="ECO:0000256" key="8">
    <source>
        <dbReference type="ARBA" id="ARBA00023002"/>
    </source>
</evidence>
<keyword evidence="5" id="KW-0418">Kinase</keyword>
<feature type="domain" description="PurM-like N-terminal" evidence="10">
    <location>
        <begin position="433"/>
        <end position="541"/>
    </location>
</feature>
<dbReference type="PANTHER" id="PTHR42913">
    <property type="entry name" value="APOPTOSIS-INDUCING FACTOR 1"/>
    <property type="match status" value="1"/>
</dbReference>
<keyword evidence="6" id="KW-0274">FAD</keyword>
<gene>
    <name evidence="13" type="ORF">SAMN04488036_10126</name>
</gene>
<keyword evidence="8" id="KW-0560">Oxidoreductase</keyword>
<dbReference type="InterPro" id="IPR036676">
    <property type="entry name" value="PurM-like_C_sf"/>
</dbReference>
<dbReference type="InterPro" id="IPR016188">
    <property type="entry name" value="PurM-like_N"/>
</dbReference>
<dbReference type="Pfam" id="PF00586">
    <property type="entry name" value="AIRS"/>
    <property type="match status" value="1"/>
</dbReference>
<evidence type="ECO:0000256" key="3">
    <source>
        <dbReference type="ARBA" id="ARBA00022679"/>
    </source>
</evidence>
<evidence type="ECO:0000256" key="6">
    <source>
        <dbReference type="ARBA" id="ARBA00022827"/>
    </source>
</evidence>
<dbReference type="PANTHER" id="PTHR42913:SF9">
    <property type="entry name" value="SLR1591 PROTEIN"/>
    <property type="match status" value="1"/>
</dbReference>
<feature type="domain" description="PurM-like C-terminal" evidence="11">
    <location>
        <begin position="553"/>
        <end position="718"/>
    </location>
</feature>
<reference evidence="14" key="1">
    <citation type="submission" date="2016-10" db="EMBL/GenBank/DDBJ databases">
        <authorList>
            <person name="Varghese N."/>
            <person name="Submissions S."/>
        </authorList>
    </citation>
    <scope>NUCLEOTIDE SEQUENCE [LARGE SCALE GENOMIC DNA]</scope>
    <source>
        <strain evidence="14">DSM 28453</strain>
    </source>
</reference>
<dbReference type="GO" id="GO:0005524">
    <property type="term" value="F:ATP binding"/>
    <property type="evidence" value="ECO:0007669"/>
    <property type="project" value="UniProtKB-KW"/>
</dbReference>
<keyword evidence="4" id="KW-0547">Nucleotide-binding</keyword>
<dbReference type="Proteomes" id="UP000198851">
    <property type="component" value="Unassembled WGS sequence"/>
</dbReference>
<dbReference type="Pfam" id="PF02769">
    <property type="entry name" value="AIRS_C"/>
    <property type="match status" value="1"/>
</dbReference>
<dbReference type="InterPro" id="IPR036188">
    <property type="entry name" value="FAD/NAD-bd_sf"/>
</dbReference>
<dbReference type="STRING" id="1280847.SAMN04488036_10126"/>
<dbReference type="Gene3D" id="3.50.50.100">
    <property type="match status" value="1"/>
</dbReference>
<evidence type="ECO:0000256" key="5">
    <source>
        <dbReference type="ARBA" id="ARBA00022777"/>
    </source>
</evidence>
<protein>
    <submittedName>
        <fullName evidence="13">Selenophosphate synthase</fullName>
    </submittedName>
</protein>
<evidence type="ECO:0000313" key="14">
    <source>
        <dbReference type="Proteomes" id="UP000198851"/>
    </source>
</evidence>
<comment type="cofactor">
    <cofactor evidence="1">
        <name>FAD</name>
        <dbReference type="ChEBI" id="CHEBI:57692"/>
    </cofactor>
</comment>
<accession>A0A1I3ZX90</accession>
<dbReference type="RefSeq" id="WP_093318763.1">
    <property type="nucleotide sequence ID" value="NZ_FOSZ01000001.1"/>
</dbReference>
<dbReference type="Pfam" id="PF07992">
    <property type="entry name" value="Pyr_redox_2"/>
    <property type="match status" value="1"/>
</dbReference>
<keyword evidence="3" id="KW-0808">Transferase</keyword>
<dbReference type="SUPFAM" id="SSF56042">
    <property type="entry name" value="PurM C-terminal domain-like"/>
    <property type="match status" value="1"/>
</dbReference>
<keyword evidence="2" id="KW-0285">Flavoprotein</keyword>
<keyword evidence="9" id="KW-0711">Selenium</keyword>
<dbReference type="NCBIfam" id="TIGR00476">
    <property type="entry name" value="selD"/>
    <property type="match status" value="1"/>
</dbReference>